<dbReference type="SMART" id="SM00441">
    <property type="entry name" value="FF"/>
    <property type="match status" value="3"/>
</dbReference>
<dbReference type="GO" id="GO:0003723">
    <property type="term" value="F:RNA binding"/>
    <property type="evidence" value="ECO:0007669"/>
    <property type="project" value="TreeGrafter"/>
</dbReference>
<feature type="domain" description="WW" evidence="8">
    <location>
        <begin position="28"/>
        <end position="61"/>
    </location>
</feature>
<dbReference type="Pfam" id="PF25432">
    <property type="entry name" value="FF_PRPF40A"/>
    <property type="match status" value="1"/>
</dbReference>
<dbReference type="InterPro" id="IPR036020">
    <property type="entry name" value="WW_dom_sf"/>
</dbReference>
<dbReference type="SMART" id="SM00456">
    <property type="entry name" value="WW"/>
    <property type="match status" value="2"/>
</dbReference>
<evidence type="ECO:0000313" key="11">
    <source>
        <dbReference type="Proteomes" id="UP000321518"/>
    </source>
</evidence>
<evidence type="ECO:0000256" key="2">
    <source>
        <dbReference type="ARBA" id="ARBA00022664"/>
    </source>
</evidence>
<feature type="region of interest" description="Disordered" evidence="7">
    <location>
        <begin position="111"/>
        <end position="141"/>
    </location>
</feature>
<comment type="subcellular location">
    <subcellularLocation>
        <location evidence="1">Nucleus</location>
    </subcellularLocation>
</comment>
<feature type="coiled-coil region" evidence="6">
    <location>
        <begin position="387"/>
        <end position="429"/>
    </location>
</feature>
<dbReference type="AlphaFoldDB" id="A0A511KDQ1"/>
<dbReference type="SUPFAM" id="SSF51045">
    <property type="entry name" value="WW domain"/>
    <property type="match status" value="1"/>
</dbReference>
<dbReference type="InterPro" id="IPR001202">
    <property type="entry name" value="WW_dom"/>
</dbReference>
<dbReference type="PROSITE" id="PS01159">
    <property type="entry name" value="WW_DOMAIN_1"/>
    <property type="match status" value="1"/>
</dbReference>
<evidence type="ECO:0000259" key="8">
    <source>
        <dbReference type="PROSITE" id="PS50020"/>
    </source>
</evidence>
<feature type="compositionally biased region" description="Pro residues" evidence="7">
    <location>
        <begin position="114"/>
        <end position="126"/>
    </location>
</feature>
<dbReference type="CDD" id="cd00201">
    <property type="entry name" value="WW"/>
    <property type="match status" value="1"/>
</dbReference>
<feature type="region of interest" description="Disordered" evidence="7">
    <location>
        <begin position="1"/>
        <end position="59"/>
    </location>
</feature>
<feature type="compositionally biased region" description="Basic and acidic residues" evidence="7">
    <location>
        <begin position="715"/>
        <end position="727"/>
    </location>
</feature>
<dbReference type="FunFam" id="1.10.10.440:FF:000013">
    <property type="entry name" value="pre-mRNA-processing protein 40A isoform X1"/>
    <property type="match status" value="1"/>
</dbReference>
<dbReference type="PANTHER" id="PTHR11864:SF0">
    <property type="entry name" value="PRP40 PRE-MRNA PROCESSING FACTOR 40 HOMOLOG A (YEAST)"/>
    <property type="match status" value="1"/>
</dbReference>
<evidence type="ECO:0000256" key="5">
    <source>
        <dbReference type="ARBA" id="ARBA00023242"/>
    </source>
</evidence>
<dbReference type="GO" id="GO:0045292">
    <property type="term" value="P:mRNA cis splicing, via spliceosome"/>
    <property type="evidence" value="ECO:0007669"/>
    <property type="project" value="InterPro"/>
</dbReference>
<evidence type="ECO:0000256" key="4">
    <source>
        <dbReference type="ARBA" id="ARBA00023187"/>
    </source>
</evidence>
<keyword evidence="2" id="KW-0507">mRNA processing</keyword>
<evidence type="ECO:0000313" key="10">
    <source>
        <dbReference type="EMBL" id="GEM07534.1"/>
    </source>
</evidence>
<sequence length="746" mass="85949">MVRTPLPVFSLPPLTRRPFHPQTSASPPPAGSQWTKHISPTDGRPYWSHPQKGSVWEKPDDLKTPLELEITRSGWKEYETGGRKYWVHAKTKETTWTTPKDVSEIMARHRTPAIPTPPRPVKPPTGPAAYRQPSPHAGSMSPAPPIGGLTPHTGALVAPGGFGAGSPGSLPPRPAALPVPSATTNVTFATHAEAEAAFKGMLRKIGVTSTWTWEMVMKEAITEPLYKALRTLAERKAAFEKYLVEERERERQERDKSLARCRKDWFKAMDKLGGGVMMEEGVKSWWSWERGRRVMREKCKDAWAMPKNDEERKILFDEFIAKLRKDEETRKREMRGRNMDKLTGIFQSLQLDLAGPVRWQDARMLIQRTPEWHHDPELQRIEPIDMLTVFEDEVRRAEQAYGEQKQRLAEEKRRKARKAREEFSALLSELVATDQITAGATWKSTYPLFHHDERYLALLGRPGSSPLDLFWDVVDELDVRAEEDQLLIETVAKEKGMVVREETAEEEFAKALEGDERVEKMDYGAIKATFEKLHHRAVRHARDERRRAEKKLRLLVDDLRYAFKKVDPPIDVDTATWEDVVPLVEQTDEWAALEGNDEARKTAWDKFVRRQKEKRAEREAMDFDRTERDRQYERERDAERDRTGERDPSYRSSRRRGSHVPEDEEHEHERDKRRRLNRSSELPYGEDVRSSERKRTASGAEKQGEAGSGGVAEEDMQRERKLPRLDDNGDVTTKAVRGGNKEEGEL</sequence>
<comment type="caution">
    <text evidence="10">The sequence shown here is derived from an EMBL/GenBank/DDBJ whole genome shotgun (WGS) entry which is preliminary data.</text>
</comment>
<dbReference type="PANTHER" id="PTHR11864">
    <property type="entry name" value="PRE-MRNA-PROCESSING PROTEIN PRP40"/>
    <property type="match status" value="1"/>
</dbReference>
<dbReference type="InterPro" id="IPR036517">
    <property type="entry name" value="FF_domain_sf"/>
</dbReference>
<dbReference type="Gene3D" id="1.10.10.440">
    <property type="entry name" value="FF domain"/>
    <property type="match status" value="3"/>
</dbReference>
<dbReference type="OrthoDB" id="187617at2759"/>
<dbReference type="GO" id="GO:0005685">
    <property type="term" value="C:U1 snRNP"/>
    <property type="evidence" value="ECO:0007669"/>
    <property type="project" value="TreeGrafter"/>
</dbReference>
<evidence type="ECO:0000256" key="1">
    <source>
        <dbReference type="ARBA" id="ARBA00004123"/>
    </source>
</evidence>
<dbReference type="GO" id="GO:0071004">
    <property type="term" value="C:U2-type prespliceosome"/>
    <property type="evidence" value="ECO:0007669"/>
    <property type="project" value="TreeGrafter"/>
</dbReference>
<reference evidence="10 11" key="1">
    <citation type="submission" date="2019-07" db="EMBL/GenBank/DDBJ databases">
        <title>Rhodotorula toruloides NBRC10032 genome sequencing.</title>
        <authorList>
            <person name="Shida Y."/>
            <person name="Takaku H."/>
            <person name="Ogasawara W."/>
            <person name="Mori K."/>
        </authorList>
    </citation>
    <scope>NUCLEOTIDE SEQUENCE [LARGE SCALE GENOMIC DNA]</scope>
    <source>
        <strain evidence="10 11">NBRC10032</strain>
    </source>
</reference>
<gene>
    <name evidence="10" type="ORF">Rt10032_c03g1551</name>
</gene>
<dbReference type="InterPro" id="IPR039726">
    <property type="entry name" value="Prp40-like"/>
</dbReference>
<feature type="domain" description="FF" evidence="9">
    <location>
        <begin position="415"/>
        <end position="476"/>
    </location>
</feature>
<keyword evidence="4" id="KW-0508">mRNA splicing</keyword>
<accession>A0A511KDQ1</accession>
<protein>
    <submittedName>
        <fullName evidence="10">Formin binding protein</fullName>
    </submittedName>
</protein>
<proteinExistence type="predicted"/>
<dbReference type="EMBL" id="BJWK01000003">
    <property type="protein sequence ID" value="GEM07534.1"/>
    <property type="molecule type" value="Genomic_DNA"/>
</dbReference>
<feature type="domain" description="WW" evidence="8">
    <location>
        <begin position="69"/>
        <end position="101"/>
    </location>
</feature>
<name>A0A511KDQ1_RHOTO</name>
<keyword evidence="3" id="KW-0677">Repeat</keyword>
<evidence type="ECO:0000256" key="7">
    <source>
        <dbReference type="SAM" id="MobiDB-lite"/>
    </source>
</evidence>
<keyword evidence="5" id="KW-0539">Nucleus</keyword>
<feature type="compositionally biased region" description="Basic and acidic residues" evidence="7">
    <location>
        <begin position="615"/>
        <end position="649"/>
    </location>
</feature>
<dbReference type="PROSITE" id="PS50020">
    <property type="entry name" value="WW_DOMAIN_2"/>
    <property type="match status" value="2"/>
</dbReference>
<organism evidence="10 11">
    <name type="scientific">Rhodotorula toruloides</name>
    <name type="common">Yeast</name>
    <name type="synonym">Rhodosporidium toruloides</name>
    <dbReference type="NCBI Taxonomy" id="5286"/>
    <lineage>
        <taxon>Eukaryota</taxon>
        <taxon>Fungi</taxon>
        <taxon>Dikarya</taxon>
        <taxon>Basidiomycota</taxon>
        <taxon>Pucciniomycotina</taxon>
        <taxon>Microbotryomycetes</taxon>
        <taxon>Sporidiobolales</taxon>
        <taxon>Sporidiobolaceae</taxon>
        <taxon>Rhodotorula</taxon>
    </lineage>
</organism>
<dbReference type="SUPFAM" id="SSF81698">
    <property type="entry name" value="FF domain"/>
    <property type="match status" value="3"/>
</dbReference>
<evidence type="ECO:0000256" key="3">
    <source>
        <dbReference type="ARBA" id="ARBA00022737"/>
    </source>
</evidence>
<dbReference type="InterPro" id="IPR002713">
    <property type="entry name" value="FF_domain"/>
</dbReference>
<dbReference type="Gene3D" id="2.20.70.10">
    <property type="match status" value="2"/>
</dbReference>
<feature type="compositionally biased region" description="Basic and acidic residues" evidence="7">
    <location>
        <begin position="686"/>
        <end position="695"/>
    </location>
</feature>
<evidence type="ECO:0000256" key="6">
    <source>
        <dbReference type="SAM" id="Coils"/>
    </source>
</evidence>
<feature type="region of interest" description="Disordered" evidence="7">
    <location>
        <begin position="615"/>
        <end position="746"/>
    </location>
</feature>
<keyword evidence="6" id="KW-0175">Coiled coil</keyword>
<dbReference type="Pfam" id="PF01846">
    <property type="entry name" value="FF"/>
    <property type="match status" value="2"/>
</dbReference>
<evidence type="ECO:0000259" key="9">
    <source>
        <dbReference type="PROSITE" id="PS51676"/>
    </source>
</evidence>
<dbReference type="Proteomes" id="UP000321518">
    <property type="component" value="Unassembled WGS sequence"/>
</dbReference>
<dbReference type="PROSITE" id="PS51676">
    <property type="entry name" value="FF"/>
    <property type="match status" value="1"/>
</dbReference>